<keyword evidence="1 2" id="KW-0732">Signal</keyword>
<feature type="signal peptide" evidence="2">
    <location>
        <begin position="1"/>
        <end position="32"/>
    </location>
</feature>
<protein>
    <recommendedName>
        <fullName evidence="3">Organic solvent tolerance-like N-terminal domain-containing protein</fullName>
    </recommendedName>
</protein>
<evidence type="ECO:0000313" key="4">
    <source>
        <dbReference type="EMBL" id="RAI28378.1"/>
    </source>
</evidence>
<evidence type="ECO:0000256" key="2">
    <source>
        <dbReference type="SAM" id="SignalP"/>
    </source>
</evidence>
<evidence type="ECO:0000313" key="5">
    <source>
        <dbReference type="Proteomes" id="UP000249299"/>
    </source>
</evidence>
<sequence length="190" mass="20184">MTRFFSTPGTTARLAVAVLFAGAVLYAPAASAQTFTESFTGLGVNSNDPIQIEARELEVRDKERVAIFRGDVNVRQQNAVLKAQNLKVFYTGGPGAKGGAQDISKLEAGGKVYVSSGDQVATGDKAVFDLKAEQLTVSGNVVLSKGPNVIQGEVLEIDMKTGQAKFRSPSRIRMLIQPKSLGKEKTPPGN</sequence>
<dbReference type="Gene3D" id="2.60.450.10">
    <property type="entry name" value="Lipopolysaccharide (LPS) transport protein A like domain"/>
    <property type="match status" value="1"/>
</dbReference>
<dbReference type="EMBL" id="NPEV01000010">
    <property type="protein sequence ID" value="RAI28378.1"/>
    <property type="molecule type" value="Genomic_DNA"/>
</dbReference>
<dbReference type="PANTHER" id="PTHR36504">
    <property type="entry name" value="LIPOPOLYSACCHARIDE EXPORT SYSTEM PROTEIN LPTA"/>
    <property type="match status" value="1"/>
</dbReference>
<dbReference type="InterPro" id="IPR005653">
    <property type="entry name" value="OstA-like_N"/>
</dbReference>
<dbReference type="PANTHER" id="PTHR36504:SF1">
    <property type="entry name" value="LIPOPOLYSACCHARIDE EXPORT SYSTEM PROTEIN LPTA"/>
    <property type="match status" value="1"/>
</dbReference>
<evidence type="ECO:0000259" key="3">
    <source>
        <dbReference type="Pfam" id="PF03968"/>
    </source>
</evidence>
<keyword evidence="5" id="KW-1185">Reference proteome</keyword>
<gene>
    <name evidence="4" type="ORF">CH339_07130</name>
</gene>
<feature type="domain" description="Organic solvent tolerance-like N-terminal" evidence="3">
    <location>
        <begin position="51"/>
        <end position="162"/>
    </location>
</feature>
<dbReference type="Pfam" id="PF03968">
    <property type="entry name" value="LptD_N"/>
    <property type="match status" value="1"/>
</dbReference>
<dbReference type="OrthoDB" id="9811926at2"/>
<evidence type="ECO:0000256" key="1">
    <source>
        <dbReference type="ARBA" id="ARBA00022729"/>
    </source>
</evidence>
<dbReference type="RefSeq" id="WP_111433634.1">
    <property type="nucleotide sequence ID" value="NZ_JACIGG010000009.1"/>
</dbReference>
<dbReference type="GO" id="GO:0015920">
    <property type="term" value="P:lipopolysaccharide transport"/>
    <property type="evidence" value="ECO:0007669"/>
    <property type="project" value="TreeGrafter"/>
</dbReference>
<dbReference type="AlphaFoldDB" id="A0A327JZ62"/>
<comment type="caution">
    <text evidence="4">The sequence shown here is derived from an EMBL/GenBank/DDBJ whole genome shotgun (WGS) entry which is preliminary data.</text>
</comment>
<dbReference type="GO" id="GO:0017089">
    <property type="term" value="F:glycolipid transfer activity"/>
    <property type="evidence" value="ECO:0007669"/>
    <property type="project" value="TreeGrafter"/>
</dbReference>
<dbReference type="GO" id="GO:0009279">
    <property type="term" value="C:cell outer membrane"/>
    <property type="evidence" value="ECO:0007669"/>
    <property type="project" value="TreeGrafter"/>
</dbReference>
<accession>A0A327JZ62</accession>
<reference evidence="4 5" key="1">
    <citation type="submission" date="2017-07" db="EMBL/GenBank/DDBJ databases">
        <title>Draft Genome Sequences of Select Purple Nonsulfur Bacteria.</title>
        <authorList>
            <person name="Lasarre B."/>
            <person name="Mckinlay J.B."/>
        </authorList>
    </citation>
    <scope>NUCLEOTIDE SEQUENCE [LARGE SCALE GENOMIC DNA]</scope>
    <source>
        <strain evidence="4 5">DSM 11290</strain>
    </source>
</reference>
<dbReference type="Proteomes" id="UP000249299">
    <property type="component" value="Unassembled WGS sequence"/>
</dbReference>
<proteinExistence type="predicted"/>
<dbReference type="InterPro" id="IPR052037">
    <property type="entry name" value="LPS_export_LptA"/>
</dbReference>
<organism evidence="4 5">
    <name type="scientific">Rhodobium orientis</name>
    <dbReference type="NCBI Taxonomy" id="34017"/>
    <lineage>
        <taxon>Bacteria</taxon>
        <taxon>Pseudomonadati</taxon>
        <taxon>Pseudomonadota</taxon>
        <taxon>Alphaproteobacteria</taxon>
        <taxon>Hyphomicrobiales</taxon>
        <taxon>Rhodobiaceae</taxon>
        <taxon>Rhodobium</taxon>
    </lineage>
</organism>
<feature type="chain" id="PRO_5016323480" description="Organic solvent tolerance-like N-terminal domain-containing protein" evidence="2">
    <location>
        <begin position="33"/>
        <end position="190"/>
    </location>
</feature>
<name>A0A327JZ62_9HYPH</name>
<dbReference type="GO" id="GO:0030288">
    <property type="term" value="C:outer membrane-bounded periplasmic space"/>
    <property type="evidence" value="ECO:0007669"/>
    <property type="project" value="TreeGrafter"/>
</dbReference>